<gene>
    <name evidence="2" type="ORF">SAMN04488565_1448</name>
</gene>
<name>A0A1H0Z4X4_9MICO</name>
<dbReference type="AlphaFoldDB" id="A0A1H0Z4X4"/>
<keyword evidence="1" id="KW-0812">Transmembrane</keyword>
<dbReference type="GO" id="GO:0140359">
    <property type="term" value="F:ABC-type transporter activity"/>
    <property type="evidence" value="ECO:0007669"/>
    <property type="project" value="InterPro"/>
</dbReference>
<feature type="transmembrane region" description="Helical" evidence="1">
    <location>
        <begin position="114"/>
        <end position="139"/>
    </location>
</feature>
<dbReference type="Proteomes" id="UP000182690">
    <property type="component" value="Unassembled WGS sequence"/>
</dbReference>
<evidence type="ECO:0000313" key="3">
    <source>
        <dbReference type="Proteomes" id="UP000182690"/>
    </source>
</evidence>
<reference evidence="2 3" key="1">
    <citation type="submission" date="2016-10" db="EMBL/GenBank/DDBJ databases">
        <authorList>
            <person name="de Groot N.N."/>
        </authorList>
    </citation>
    <scope>NUCLEOTIDE SEQUENCE [LARGE SCALE GENOMIC DNA]</scope>
    <source>
        <strain evidence="2 3">DSM 22788</strain>
    </source>
</reference>
<dbReference type="GO" id="GO:0005886">
    <property type="term" value="C:plasma membrane"/>
    <property type="evidence" value="ECO:0007669"/>
    <property type="project" value="UniProtKB-SubCell"/>
</dbReference>
<proteinExistence type="predicted"/>
<dbReference type="PANTHER" id="PTHR37305:SF1">
    <property type="entry name" value="MEMBRANE PROTEIN"/>
    <property type="match status" value="1"/>
</dbReference>
<dbReference type="PANTHER" id="PTHR37305">
    <property type="entry name" value="INTEGRAL MEMBRANE PROTEIN-RELATED"/>
    <property type="match status" value="1"/>
</dbReference>
<feature type="transmembrane region" description="Helical" evidence="1">
    <location>
        <begin position="75"/>
        <end position="93"/>
    </location>
</feature>
<dbReference type="eggNOG" id="COG1277">
    <property type="taxonomic scope" value="Bacteria"/>
</dbReference>
<dbReference type="EMBL" id="FNKB01000001">
    <property type="protein sequence ID" value="SDQ22438.1"/>
    <property type="molecule type" value="Genomic_DNA"/>
</dbReference>
<keyword evidence="1" id="KW-0472">Membrane</keyword>
<dbReference type="OrthoDB" id="4187110at2"/>
<feature type="transmembrane region" description="Helical" evidence="1">
    <location>
        <begin position="203"/>
        <end position="223"/>
    </location>
</feature>
<accession>A0A1H0Z4X4</accession>
<dbReference type="RefSeq" id="WP_010154735.1">
    <property type="nucleotide sequence ID" value="NZ_FNKB01000001.1"/>
</dbReference>
<protein>
    <submittedName>
        <fullName evidence="2">ABC-2 type transport system permease protein</fullName>
    </submittedName>
</protein>
<keyword evidence="1" id="KW-1133">Transmembrane helix</keyword>
<feature type="transmembrane region" description="Helical" evidence="1">
    <location>
        <begin position="175"/>
        <end position="196"/>
    </location>
</feature>
<feature type="transmembrane region" description="Helical" evidence="1">
    <location>
        <begin position="21"/>
        <end position="38"/>
    </location>
</feature>
<evidence type="ECO:0000256" key="1">
    <source>
        <dbReference type="SAM" id="Phobius"/>
    </source>
</evidence>
<dbReference type="STRING" id="1079994.SAMN04488565_1448"/>
<sequence>MNALLPLLRLRTREIVRTWRIWVLPIVLVFFAASGPVITRYTNELLAGALGGEAGALALPDPTAADAAAQWVSDLSQLVVFVVVIMAAGAINGEVRSGVASLLLVKPASRAAYVVSHAVVLVGFVAVAAFVGALVSWGVTGVVFADDVGGFGGAGSGSAGAAAAAGEAGGSLGPLLVATALWVVLATLLIAVSLLASAAFDAMAAAAAVGVGAFFLLAVAGAAPRLAEFTPAGLLPAAVAVASGTPPEGAALWWPVGTGVGASVMLVAVAVGVFRRRELR</sequence>
<organism evidence="2 3">
    <name type="scientific">Leucobacter chromiiresistens</name>
    <dbReference type="NCBI Taxonomy" id="1079994"/>
    <lineage>
        <taxon>Bacteria</taxon>
        <taxon>Bacillati</taxon>
        <taxon>Actinomycetota</taxon>
        <taxon>Actinomycetes</taxon>
        <taxon>Micrococcales</taxon>
        <taxon>Microbacteriaceae</taxon>
        <taxon>Leucobacter</taxon>
    </lineage>
</organism>
<feature type="transmembrane region" description="Helical" evidence="1">
    <location>
        <begin position="252"/>
        <end position="274"/>
    </location>
</feature>
<evidence type="ECO:0000313" key="2">
    <source>
        <dbReference type="EMBL" id="SDQ22438.1"/>
    </source>
</evidence>